<name>A0A7V7PKY1_9HYPH</name>
<reference evidence="1 2" key="1">
    <citation type="submission" date="2019-09" db="EMBL/GenBank/DDBJ databases">
        <title>YIM 132180 draft genome.</title>
        <authorList>
            <person name="Zhang K."/>
        </authorList>
    </citation>
    <scope>NUCLEOTIDE SEQUENCE [LARGE SCALE GENOMIC DNA]</scope>
    <source>
        <strain evidence="1 2">YIM 132180</strain>
    </source>
</reference>
<organism evidence="1 2">
    <name type="scientific">Plantimonas leprariae</name>
    <dbReference type="NCBI Taxonomy" id="2615207"/>
    <lineage>
        <taxon>Bacteria</taxon>
        <taxon>Pseudomonadati</taxon>
        <taxon>Pseudomonadota</taxon>
        <taxon>Alphaproteobacteria</taxon>
        <taxon>Hyphomicrobiales</taxon>
        <taxon>Aurantimonadaceae</taxon>
        <taxon>Plantimonas</taxon>
    </lineage>
</organism>
<evidence type="ECO:0000313" key="1">
    <source>
        <dbReference type="EMBL" id="KAB0676711.1"/>
    </source>
</evidence>
<comment type="caution">
    <text evidence="1">The sequence shown here is derived from an EMBL/GenBank/DDBJ whole genome shotgun (WGS) entry which is preliminary data.</text>
</comment>
<dbReference type="EMBL" id="VZDO01000021">
    <property type="protein sequence ID" value="KAB0676711.1"/>
    <property type="molecule type" value="Genomic_DNA"/>
</dbReference>
<gene>
    <name evidence="1" type="ORF">F6X38_20640</name>
</gene>
<dbReference type="RefSeq" id="WP_150973103.1">
    <property type="nucleotide sequence ID" value="NZ_VZDO01000021.1"/>
</dbReference>
<proteinExistence type="predicted"/>
<evidence type="ECO:0000313" key="2">
    <source>
        <dbReference type="Proteomes" id="UP000432089"/>
    </source>
</evidence>
<protein>
    <submittedName>
        <fullName evidence="1">Uncharacterized protein</fullName>
    </submittedName>
</protein>
<keyword evidence="2" id="KW-1185">Reference proteome</keyword>
<sequence>MSIVDTCRCVGSFCHCNGHAVLKDGARLRVPMMLRDEAPGGIRQSFADSSTVNDGFTCDSDRAYHEMMARDAARWGQAAPTTPQRQTSDAIGEVQILDGMHRNDAAYDAMIERNRARWA</sequence>
<accession>A0A7V7PKY1</accession>
<dbReference type="AlphaFoldDB" id="A0A7V7PKY1"/>
<dbReference type="Proteomes" id="UP000432089">
    <property type="component" value="Unassembled WGS sequence"/>
</dbReference>